<reference evidence="3 4" key="1">
    <citation type="submission" date="2019-10" db="EMBL/GenBank/DDBJ databases">
        <title>A soil myxobacterium in the family Polyangiaceae.</title>
        <authorList>
            <person name="Li Y."/>
            <person name="Wang J."/>
        </authorList>
    </citation>
    <scope>NUCLEOTIDE SEQUENCE [LARGE SCALE GENOMIC DNA]</scope>
    <source>
        <strain evidence="3 4">DSM 14734</strain>
    </source>
</reference>
<name>A0A6N7Q1W3_9BACT</name>
<keyword evidence="2" id="KW-0472">Membrane</keyword>
<keyword evidence="2" id="KW-0812">Transmembrane</keyword>
<evidence type="ECO:0000256" key="2">
    <source>
        <dbReference type="SAM" id="Phobius"/>
    </source>
</evidence>
<evidence type="ECO:0000313" key="4">
    <source>
        <dbReference type="Proteomes" id="UP000440224"/>
    </source>
</evidence>
<protein>
    <submittedName>
        <fullName evidence="3">Uncharacterized protein</fullName>
    </submittedName>
</protein>
<evidence type="ECO:0000313" key="3">
    <source>
        <dbReference type="EMBL" id="MRG97186.1"/>
    </source>
</evidence>
<feature type="compositionally biased region" description="Low complexity" evidence="1">
    <location>
        <begin position="55"/>
        <end position="69"/>
    </location>
</feature>
<dbReference type="OrthoDB" id="5515056at2"/>
<organism evidence="3 4">
    <name type="scientific">Polyangium spumosum</name>
    <dbReference type="NCBI Taxonomy" id="889282"/>
    <lineage>
        <taxon>Bacteria</taxon>
        <taxon>Pseudomonadati</taxon>
        <taxon>Myxococcota</taxon>
        <taxon>Polyangia</taxon>
        <taxon>Polyangiales</taxon>
        <taxon>Polyangiaceae</taxon>
        <taxon>Polyangium</taxon>
    </lineage>
</organism>
<keyword evidence="4" id="KW-1185">Reference proteome</keyword>
<proteinExistence type="predicted"/>
<evidence type="ECO:0000256" key="1">
    <source>
        <dbReference type="SAM" id="MobiDB-lite"/>
    </source>
</evidence>
<gene>
    <name evidence="3" type="ORF">GF068_35465</name>
</gene>
<accession>A0A6N7Q1W3</accession>
<dbReference type="EMBL" id="WJIE01000015">
    <property type="protein sequence ID" value="MRG97186.1"/>
    <property type="molecule type" value="Genomic_DNA"/>
</dbReference>
<dbReference type="RefSeq" id="WP_153823962.1">
    <property type="nucleotide sequence ID" value="NZ_WJIE01000015.1"/>
</dbReference>
<dbReference type="Proteomes" id="UP000440224">
    <property type="component" value="Unassembled WGS sequence"/>
</dbReference>
<feature type="region of interest" description="Disordered" evidence="1">
    <location>
        <begin position="47"/>
        <end position="95"/>
    </location>
</feature>
<sequence length="257" mass="27097">MTIAGTPPDRAPDPAAPLPRPVVLGIAGAASIVAVIVLAIAVRSSPFPDLDEAKGSTSASGTSRTAVTSNDEDEDEDEPRAAPVAGNSRELRTRLSKEVRGGKLKDATATLESLVAVDPHSPDDADVRGDIVDLASKAGFAGGAEADKVFDLIRSKMGERGPDILYYLVTSKGGSKAAERAAELLKQDEVRSRGTPAMRIAFDLKTAKSCDDKAALIDRARDEGDSRALGWLMLMSRSCRMSKDPKLKEAIAALKSR</sequence>
<feature type="transmembrane region" description="Helical" evidence="2">
    <location>
        <begin position="22"/>
        <end position="42"/>
    </location>
</feature>
<keyword evidence="2" id="KW-1133">Transmembrane helix</keyword>
<comment type="caution">
    <text evidence="3">The sequence shown here is derived from an EMBL/GenBank/DDBJ whole genome shotgun (WGS) entry which is preliminary data.</text>
</comment>
<dbReference type="AlphaFoldDB" id="A0A6N7Q1W3"/>